<dbReference type="EnsemblPlants" id="Pp3c26_6030V3.2">
    <property type="protein sequence ID" value="PAC:32917798.CDS.1"/>
    <property type="gene ID" value="Pp3c26_6030"/>
</dbReference>
<feature type="transmembrane region" description="Helical" evidence="1">
    <location>
        <begin position="28"/>
        <end position="48"/>
    </location>
</feature>
<dbReference type="InterPro" id="IPR028823">
    <property type="entry name" value="NALCN"/>
</dbReference>
<dbReference type="Proteomes" id="UP000006727">
    <property type="component" value="Chromosome 26"/>
</dbReference>
<dbReference type="GO" id="GO:0005261">
    <property type="term" value="F:monoatomic cation channel activity"/>
    <property type="evidence" value="ECO:0007669"/>
    <property type="project" value="InterPro"/>
</dbReference>
<protein>
    <recommendedName>
        <fullName evidence="4">Ion transport domain-containing protein</fullName>
    </recommendedName>
</protein>
<keyword evidence="3" id="KW-1185">Reference proteome</keyword>
<dbReference type="InParanoid" id="A0A7I3Z5I5"/>
<reference evidence="2 3" key="2">
    <citation type="journal article" date="2018" name="Plant J.">
        <title>The Physcomitrella patens chromosome-scale assembly reveals moss genome structure and evolution.</title>
        <authorList>
            <person name="Lang D."/>
            <person name="Ullrich K.K."/>
            <person name="Murat F."/>
            <person name="Fuchs J."/>
            <person name="Jenkins J."/>
            <person name="Haas F.B."/>
            <person name="Piednoel M."/>
            <person name="Gundlach H."/>
            <person name="Van Bel M."/>
            <person name="Meyberg R."/>
            <person name="Vives C."/>
            <person name="Morata J."/>
            <person name="Symeonidi A."/>
            <person name="Hiss M."/>
            <person name="Muchero W."/>
            <person name="Kamisugi Y."/>
            <person name="Saleh O."/>
            <person name="Blanc G."/>
            <person name="Decker E.L."/>
            <person name="van Gessel N."/>
            <person name="Grimwood J."/>
            <person name="Hayes R.D."/>
            <person name="Graham S.W."/>
            <person name="Gunter L.E."/>
            <person name="McDaniel S.F."/>
            <person name="Hoernstein S.N.W."/>
            <person name="Larsson A."/>
            <person name="Li F.W."/>
            <person name="Perroud P.F."/>
            <person name="Phillips J."/>
            <person name="Ranjan P."/>
            <person name="Rokshar D.S."/>
            <person name="Rothfels C.J."/>
            <person name="Schneider L."/>
            <person name="Shu S."/>
            <person name="Stevenson D.W."/>
            <person name="Thummler F."/>
            <person name="Tillich M."/>
            <person name="Villarreal Aguilar J.C."/>
            <person name="Widiez T."/>
            <person name="Wong G.K."/>
            <person name="Wymore A."/>
            <person name="Zhang Y."/>
            <person name="Zimmer A.D."/>
            <person name="Quatrano R.S."/>
            <person name="Mayer K.F.X."/>
            <person name="Goodstein D."/>
            <person name="Casacuberta J.M."/>
            <person name="Vandepoele K."/>
            <person name="Reski R."/>
            <person name="Cuming A.C."/>
            <person name="Tuskan G.A."/>
            <person name="Maumus F."/>
            <person name="Salse J."/>
            <person name="Schmutz J."/>
            <person name="Rensing S.A."/>
        </authorList>
    </citation>
    <scope>NUCLEOTIDE SEQUENCE [LARGE SCALE GENOMIC DNA]</scope>
    <source>
        <strain evidence="2 3">cv. Gransden 2004</strain>
    </source>
</reference>
<organism evidence="2 3">
    <name type="scientific">Physcomitrium patens</name>
    <name type="common">Spreading-leaved earth moss</name>
    <name type="synonym">Physcomitrella patens</name>
    <dbReference type="NCBI Taxonomy" id="3218"/>
    <lineage>
        <taxon>Eukaryota</taxon>
        <taxon>Viridiplantae</taxon>
        <taxon>Streptophyta</taxon>
        <taxon>Embryophyta</taxon>
        <taxon>Bryophyta</taxon>
        <taxon>Bryophytina</taxon>
        <taxon>Bryopsida</taxon>
        <taxon>Funariidae</taxon>
        <taxon>Funariales</taxon>
        <taxon>Funariaceae</taxon>
        <taxon>Physcomitrium</taxon>
    </lineage>
</organism>
<dbReference type="AlphaFoldDB" id="A0A7I3Z5I5"/>
<accession>A0A7I3Z5I5</accession>
<keyword evidence="1" id="KW-0812">Transmembrane</keyword>
<dbReference type="PANTHER" id="PTHR46141">
    <property type="entry name" value="SODIUM LEAK CHANNEL NON-SELECTIVE PROTEIN"/>
    <property type="match status" value="1"/>
</dbReference>
<proteinExistence type="predicted"/>
<reference evidence="2" key="3">
    <citation type="submission" date="2020-12" db="UniProtKB">
        <authorList>
            <consortium name="EnsemblPlants"/>
        </authorList>
    </citation>
    <scope>IDENTIFICATION</scope>
</reference>
<dbReference type="Gramene" id="Pp3c26_6030V3.2">
    <property type="protein sequence ID" value="PAC:32917798.CDS.1"/>
    <property type="gene ID" value="Pp3c26_6030"/>
</dbReference>
<dbReference type="PANTHER" id="PTHR46141:SF1">
    <property type="entry name" value="SODIUM LEAK CHANNEL NALCN"/>
    <property type="match status" value="1"/>
</dbReference>
<keyword evidence="1" id="KW-1133">Transmembrane helix</keyword>
<dbReference type="EMBL" id="ABEU02000026">
    <property type="status" value="NOT_ANNOTATED_CDS"/>
    <property type="molecule type" value="Genomic_DNA"/>
</dbReference>
<sequence length="104" mass="11832">MLELMAEPPYCVSSHGYHESSCGTAQSAIAYFVLIVYIMSHIITNLFIAQIIDTITFGLLNEDAMLSPKNLTHFQLLWASSEFDPLYECFPQKYIPGFYTIIIE</sequence>
<evidence type="ECO:0008006" key="4">
    <source>
        <dbReference type="Google" id="ProtNLM"/>
    </source>
</evidence>
<reference evidence="2 3" key="1">
    <citation type="journal article" date="2008" name="Science">
        <title>The Physcomitrella genome reveals evolutionary insights into the conquest of land by plants.</title>
        <authorList>
            <person name="Rensing S."/>
            <person name="Lang D."/>
            <person name="Zimmer A."/>
            <person name="Terry A."/>
            <person name="Salamov A."/>
            <person name="Shapiro H."/>
            <person name="Nishiyama T."/>
            <person name="Perroud P.-F."/>
            <person name="Lindquist E."/>
            <person name="Kamisugi Y."/>
            <person name="Tanahashi T."/>
            <person name="Sakakibara K."/>
            <person name="Fujita T."/>
            <person name="Oishi K."/>
            <person name="Shin-I T."/>
            <person name="Kuroki Y."/>
            <person name="Toyoda A."/>
            <person name="Suzuki Y."/>
            <person name="Hashimoto A."/>
            <person name="Yamaguchi K."/>
            <person name="Sugano A."/>
            <person name="Kohara Y."/>
            <person name="Fujiyama A."/>
            <person name="Anterola A."/>
            <person name="Aoki S."/>
            <person name="Ashton N."/>
            <person name="Barbazuk W.B."/>
            <person name="Barker E."/>
            <person name="Bennetzen J."/>
            <person name="Bezanilla M."/>
            <person name="Blankenship R."/>
            <person name="Cho S.H."/>
            <person name="Dutcher S."/>
            <person name="Estelle M."/>
            <person name="Fawcett J.A."/>
            <person name="Gundlach H."/>
            <person name="Hanada K."/>
            <person name="Heyl A."/>
            <person name="Hicks K.A."/>
            <person name="Hugh J."/>
            <person name="Lohr M."/>
            <person name="Mayer K."/>
            <person name="Melkozernov A."/>
            <person name="Murata T."/>
            <person name="Nelson D."/>
            <person name="Pils B."/>
            <person name="Prigge M."/>
            <person name="Reiss B."/>
            <person name="Renner T."/>
            <person name="Rombauts S."/>
            <person name="Rushton P."/>
            <person name="Sanderfoot A."/>
            <person name="Schween G."/>
            <person name="Shiu S.-H."/>
            <person name="Stueber K."/>
            <person name="Theodoulou F.L."/>
            <person name="Tu H."/>
            <person name="Van de Peer Y."/>
            <person name="Verrier P.J."/>
            <person name="Waters E."/>
            <person name="Wood A."/>
            <person name="Yang L."/>
            <person name="Cove D."/>
            <person name="Cuming A."/>
            <person name="Hasebe M."/>
            <person name="Lucas S."/>
            <person name="Mishler D.B."/>
            <person name="Reski R."/>
            <person name="Grigoriev I."/>
            <person name="Quatrano R.S."/>
            <person name="Boore J.L."/>
        </authorList>
    </citation>
    <scope>NUCLEOTIDE SEQUENCE [LARGE SCALE GENOMIC DNA]</scope>
    <source>
        <strain evidence="2 3">cv. Gransden 2004</strain>
    </source>
</reference>
<evidence type="ECO:0000313" key="2">
    <source>
        <dbReference type="EnsemblPlants" id="PAC:32917798.CDS.1"/>
    </source>
</evidence>
<name>A0A7I3Z5I5_PHYPA</name>
<keyword evidence="1" id="KW-0472">Membrane</keyword>
<evidence type="ECO:0000256" key="1">
    <source>
        <dbReference type="SAM" id="Phobius"/>
    </source>
</evidence>
<evidence type="ECO:0000313" key="3">
    <source>
        <dbReference type="Proteomes" id="UP000006727"/>
    </source>
</evidence>